<keyword evidence="1" id="KW-0229">DNA integration</keyword>
<evidence type="ECO:0000256" key="1">
    <source>
        <dbReference type="ARBA" id="ARBA00022908"/>
    </source>
</evidence>
<evidence type="ECO:0000256" key="5">
    <source>
        <dbReference type="SAM" id="MobiDB-lite"/>
    </source>
</evidence>
<dbReference type="SUPFAM" id="SSF56349">
    <property type="entry name" value="DNA breaking-rejoining enzymes"/>
    <property type="match status" value="1"/>
</dbReference>
<evidence type="ECO:0000259" key="6">
    <source>
        <dbReference type="PROSITE" id="PS51900"/>
    </source>
</evidence>
<evidence type="ECO:0000256" key="3">
    <source>
        <dbReference type="ARBA" id="ARBA00023172"/>
    </source>
</evidence>
<name>A0A1L7NFV6_PSEPU</name>
<dbReference type="InterPro" id="IPR044068">
    <property type="entry name" value="CB"/>
</dbReference>
<gene>
    <name evidence="7" type="ORF">KF715C_ch37830</name>
</gene>
<dbReference type="Pfam" id="PF00589">
    <property type="entry name" value="Phage_integrase"/>
    <property type="match status" value="1"/>
</dbReference>
<organism evidence="7 8">
    <name type="scientific">Pseudomonas putida</name>
    <name type="common">Arthrobacter siderocapsulatus</name>
    <dbReference type="NCBI Taxonomy" id="303"/>
    <lineage>
        <taxon>Bacteria</taxon>
        <taxon>Pseudomonadati</taxon>
        <taxon>Pseudomonadota</taxon>
        <taxon>Gammaproteobacteria</taxon>
        <taxon>Pseudomonadales</taxon>
        <taxon>Pseudomonadaceae</taxon>
        <taxon>Pseudomonas</taxon>
    </lineage>
</organism>
<dbReference type="GO" id="GO:0006310">
    <property type="term" value="P:DNA recombination"/>
    <property type="evidence" value="ECO:0007669"/>
    <property type="project" value="UniProtKB-KW"/>
</dbReference>
<dbReference type="Gene3D" id="3.30.160.60">
    <property type="entry name" value="Classic Zinc Finger"/>
    <property type="match status" value="1"/>
</dbReference>
<dbReference type="AlphaFoldDB" id="A0A1L7NFV6"/>
<dbReference type="Gene3D" id="1.10.150.130">
    <property type="match status" value="1"/>
</dbReference>
<dbReference type="GO" id="GO:0003677">
    <property type="term" value="F:DNA binding"/>
    <property type="evidence" value="ECO:0007669"/>
    <property type="project" value="UniProtKB-UniRule"/>
</dbReference>
<dbReference type="RefSeq" id="WP_096426512.1">
    <property type="nucleotide sequence ID" value="NZ_AP015029.1"/>
</dbReference>
<dbReference type="InterPro" id="IPR010998">
    <property type="entry name" value="Integrase_recombinase_N"/>
</dbReference>
<dbReference type="InterPro" id="IPR002104">
    <property type="entry name" value="Integrase_catalytic"/>
</dbReference>
<evidence type="ECO:0000313" key="8">
    <source>
        <dbReference type="Proteomes" id="UP000218731"/>
    </source>
</evidence>
<dbReference type="InterPro" id="IPR011010">
    <property type="entry name" value="DNA_brk_join_enz"/>
</dbReference>
<feature type="compositionally biased region" description="Basic and acidic residues" evidence="5">
    <location>
        <begin position="1"/>
        <end position="10"/>
    </location>
</feature>
<feature type="compositionally biased region" description="Basic residues" evidence="5">
    <location>
        <begin position="16"/>
        <end position="25"/>
    </location>
</feature>
<evidence type="ECO:0000256" key="2">
    <source>
        <dbReference type="ARBA" id="ARBA00023125"/>
    </source>
</evidence>
<feature type="region of interest" description="Disordered" evidence="5">
    <location>
        <begin position="1"/>
        <end position="27"/>
    </location>
</feature>
<sequence>MRPRSTENRDLPPGVYRRKRTSKSKKNPDKAWISYYYRDKDGKEIPLGTDLSLARMKWAELEAREKPRDLLLMGAIFDRYERDIIPKKGERTQKDNLAELRQLRPFFEKAPIEAISPALVAQYRDARSAPVRANREIALLSHFYNMAREWGLTMKENPCQGVRKNKEAPRDFYANDAIWSAVYAKAVGELKDAMDLAYLTGQRPADVLVMRRDDIEDKALGVKQKKTHKKLRIMLEVDGVESGLGALIRKMLARNAPHGSPYLLLTESGKRVTAAMLRHRWDDAREEAVKEAVAAGDQVLAGRISQFQFRDIRPKAASEIVDVDHASLLLGHTKGDITERVYRRVGALAKPTK</sequence>
<dbReference type="Proteomes" id="UP000218731">
    <property type="component" value="Chromosome 1"/>
</dbReference>
<dbReference type="Gene3D" id="1.10.443.10">
    <property type="entry name" value="Intergrase catalytic core"/>
    <property type="match status" value="1"/>
</dbReference>
<evidence type="ECO:0000256" key="4">
    <source>
        <dbReference type="PROSITE-ProRule" id="PRU01248"/>
    </source>
</evidence>
<keyword evidence="3" id="KW-0233">DNA recombination</keyword>
<dbReference type="EMBL" id="AP015029">
    <property type="protein sequence ID" value="BAW24356.1"/>
    <property type="molecule type" value="Genomic_DNA"/>
</dbReference>
<dbReference type="GO" id="GO:0015074">
    <property type="term" value="P:DNA integration"/>
    <property type="evidence" value="ECO:0007669"/>
    <property type="project" value="UniProtKB-KW"/>
</dbReference>
<evidence type="ECO:0000313" key="7">
    <source>
        <dbReference type="EMBL" id="BAW24356.1"/>
    </source>
</evidence>
<proteinExistence type="predicted"/>
<keyword evidence="2 4" id="KW-0238">DNA-binding</keyword>
<dbReference type="InterPro" id="IPR013762">
    <property type="entry name" value="Integrase-like_cat_sf"/>
</dbReference>
<accession>A0A1L7NFV6</accession>
<reference evidence="7 8" key="1">
    <citation type="submission" date="2015-11" db="EMBL/GenBank/DDBJ databases">
        <title>Complete genome sequencing of a biphenyl-degrading bacterium, Pseudomonas putida KF715 (=NBRC110667).</title>
        <authorList>
            <person name="Suenaga H."/>
            <person name="Fujihara N."/>
            <person name="Watanabe T."/>
            <person name="Hirose J."/>
            <person name="Kimura N."/>
            <person name="Yamazoe A."/>
            <person name="Hosoyama A."/>
            <person name="Shimodaira J."/>
            <person name="Furukawa K."/>
        </authorList>
    </citation>
    <scope>NUCLEOTIDE SEQUENCE [LARGE SCALE GENOMIC DNA]</scope>
    <source>
        <strain evidence="7 8">KF715</strain>
    </source>
</reference>
<protein>
    <submittedName>
        <fullName evidence="7">Site-specific recombinase</fullName>
    </submittedName>
</protein>
<feature type="domain" description="Core-binding (CB)" evidence="6">
    <location>
        <begin position="71"/>
        <end position="148"/>
    </location>
</feature>
<dbReference type="PROSITE" id="PS51900">
    <property type="entry name" value="CB"/>
    <property type="match status" value="1"/>
</dbReference>